<dbReference type="Proteomes" id="UP000007259">
    <property type="component" value="Chromosome 32"/>
</dbReference>
<proteinExistence type="predicted"/>
<organism evidence="1 2">
    <name type="scientific">Leishmania mexicana (strain MHOM/GT/2001/U1103)</name>
    <dbReference type="NCBI Taxonomy" id="929439"/>
    <lineage>
        <taxon>Eukaryota</taxon>
        <taxon>Discoba</taxon>
        <taxon>Euglenozoa</taxon>
        <taxon>Kinetoplastea</taxon>
        <taxon>Metakinetoplastina</taxon>
        <taxon>Trypanosomatida</taxon>
        <taxon>Trypanosomatidae</taxon>
        <taxon>Leishmaniinae</taxon>
        <taxon>Leishmania</taxon>
    </lineage>
</organism>
<evidence type="ECO:0000313" key="1">
    <source>
        <dbReference type="EMBL" id="CBZ29958.1"/>
    </source>
</evidence>
<accession>E9B3Z1</accession>
<dbReference type="OrthoDB" id="261287at2759"/>
<dbReference type="VEuPathDB" id="TriTrypDB:LmxM.32.1550"/>
<gene>
    <name evidence="1" type="ORF">LMXM_32_1550</name>
</gene>
<evidence type="ECO:0000313" key="2">
    <source>
        <dbReference type="Proteomes" id="UP000007259"/>
    </source>
</evidence>
<reference evidence="1 2" key="1">
    <citation type="journal article" date="2011" name="Genome Res.">
        <title>Chromosome and gene copy number variation allow major structural change between species and strains of Leishmania.</title>
        <authorList>
            <person name="Rogers M.B."/>
            <person name="Hilley J.D."/>
            <person name="Dickens N.J."/>
            <person name="Wilkes J."/>
            <person name="Bates P.A."/>
            <person name="Depledge D.P."/>
            <person name="Harris D."/>
            <person name="Her Y."/>
            <person name="Herzyk P."/>
            <person name="Imamura H."/>
            <person name="Otto T.D."/>
            <person name="Sanders M."/>
            <person name="Seeger K."/>
            <person name="Dujardin J.C."/>
            <person name="Berriman M."/>
            <person name="Smith D.F."/>
            <person name="Hertz-Fowler C."/>
            <person name="Mottram J.C."/>
        </authorList>
    </citation>
    <scope>NUCLEOTIDE SEQUENCE [LARGE SCALE GENOMIC DNA]</scope>
    <source>
        <strain evidence="1 2">MHOM/GT/2001/U1103</strain>
    </source>
</reference>
<dbReference type="RefSeq" id="XP_003878408.1">
    <property type="nucleotide sequence ID" value="XM_003878359.1"/>
</dbReference>
<dbReference type="EMBL" id="FR799585">
    <property type="protein sequence ID" value="CBZ29958.1"/>
    <property type="molecule type" value="Genomic_DNA"/>
</dbReference>
<dbReference type="GeneID" id="13452013"/>
<dbReference type="KEGG" id="lmi:LMXM_32_1550"/>
<dbReference type="OMA" id="RWKSCCD"/>
<sequence length="328" mass="34868">MKTDKCVSEAVQTFREAQNLLPTLYTHLSALENIMTQKDALVGAARRREQCFAKPLPASHFLCMDTGTEESTPPEDTTAGPSCVHTTSPVMTSPLGVLAAFSPSTVHHLVAQHQRDVEELLGVVSRITQQSWSQKVEQLKSKIAQLERASEVGEAPGHPPLAGGIAAVSSTPASSSYFATASELSVALYGFAACLLKMGSVLQETMLALRKDARLSLMAHSAPGSAALLTSTPADTASHLATMLAREDRTSDGMSLLPMHSSHWGSLHEATSASSPFSRAAGVQAAAPLQPIRLVDAVGKLKSFLEARWKSCCDNYLAPESHLLLALV</sequence>
<dbReference type="PhylomeDB" id="E9B3Z1"/>
<keyword evidence="2" id="KW-1185">Reference proteome</keyword>
<dbReference type="AlphaFoldDB" id="E9B3Z1"/>
<protein>
    <submittedName>
        <fullName evidence="1">Uncharacterized protein</fullName>
    </submittedName>
</protein>
<name>E9B3Z1_LEIMU</name>